<comment type="caution">
    <text evidence="6">Lacks conserved residue(s) required for the propagation of feature annotation.</text>
</comment>
<evidence type="ECO:0000256" key="5">
    <source>
        <dbReference type="ARBA" id="ARBA00047925"/>
    </source>
</evidence>
<dbReference type="InterPro" id="IPR016064">
    <property type="entry name" value="NAD/diacylglycerol_kinase_sf"/>
</dbReference>
<evidence type="ECO:0000256" key="1">
    <source>
        <dbReference type="ARBA" id="ARBA00022679"/>
    </source>
</evidence>
<feature type="binding site" evidence="6">
    <location>
        <begin position="144"/>
        <end position="145"/>
    </location>
    <ligand>
        <name>NAD(+)</name>
        <dbReference type="ChEBI" id="CHEBI:57540"/>
    </ligand>
</feature>
<name>A0A1B2I4X1_9BACT</name>
<keyword evidence="4 6" id="KW-0520">NAD</keyword>
<dbReference type="RefSeq" id="WP_066744608.1">
    <property type="nucleotide sequence ID" value="NZ_CP016757.1"/>
</dbReference>
<evidence type="ECO:0000256" key="2">
    <source>
        <dbReference type="ARBA" id="ARBA00022777"/>
    </source>
</evidence>
<gene>
    <name evidence="6" type="primary">nadK</name>
    <name evidence="7" type="ORF">BED41_07745</name>
</gene>
<comment type="similarity">
    <text evidence="6">Belongs to the NAD kinase family.</text>
</comment>
<evidence type="ECO:0000313" key="8">
    <source>
        <dbReference type="Proteomes" id="UP000093044"/>
    </source>
</evidence>
<keyword evidence="6" id="KW-0547">Nucleotide-binding</keyword>
<feature type="binding site" evidence="6">
    <location>
        <position position="244"/>
    </location>
    <ligand>
        <name>NAD(+)</name>
        <dbReference type="ChEBI" id="CHEBI:57540"/>
    </ligand>
</feature>
<dbReference type="PANTHER" id="PTHR20275:SF0">
    <property type="entry name" value="NAD KINASE"/>
    <property type="match status" value="1"/>
</dbReference>
<dbReference type="InterPro" id="IPR002504">
    <property type="entry name" value="NADK"/>
</dbReference>
<organism evidence="7 8">
    <name type="scientific">Cloacibacillus porcorum</name>
    <dbReference type="NCBI Taxonomy" id="1197717"/>
    <lineage>
        <taxon>Bacteria</taxon>
        <taxon>Thermotogati</taxon>
        <taxon>Synergistota</taxon>
        <taxon>Synergistia</taxon>
        <taxon>Synergistales</taxon>
        <taxon>Synergistaceae</taxon>
        <taxon>Cloacibacillus</taxon>
    </lineage>
</organism>
<feature type="binding site" evidence="6">
    <location>
        <position position="155"/>
    </location>
    <ligand>
        <name>NAD(+)</name>
        <dbReference type="ChEBI" id="CHEBI:57540"/>
    </ligand>
</feature>
<dbReference type="SUPFAM" id="SSF111331">
    <property type="entry name" value="NAD kinase/diacylglycerol kinase-like"/>
    <property type="match status" value="1"/>
</dbReference>
<dbReference type="PANTHER" id="PTHR20275">
    <property type="entry name" value="NAD KINASE"/>
    <property type="match status" value="1"/>
</dbReference>
<dbReference type="Pfam" id="PF20143">
    <property type="entry name" value="NAD_kinase_C"/>
    <property type="match status" value="1"/>
</dbReference>
<keyword evidence="8" id="KW-1185">Reference proteome</keyword>
<feature type="binding site" evidence="6">
    <location>
        <begin position="70"/>
        <end position="71"/>
    </location>
    <ligand>
        <name>NAD(+)</name>
        <dbReference type="ChEBI" id="CHEBI:57540"/>
    </ligand>
</feature>
<dbReference type="HAMAP" id="MF_00361">
    <property type="entry name" value="NAD_kinase"/>
    <property type="match status" value="1"/>
</dbReference>
<keyword evidence="3 6" id="KW-0521">NADP</keyword>
<dbReference type="GO" id="GO:0046872">
    <property type="term" value="F:metal ion binding"/>
    <property type="evidence" value="ECO:0007669"/>
    <property type="project" value="UniProtKB-UniRule"/>
</dbReference>
<keyword evidence="1 6" id="KW-0808">Transferase</keyword>
<dbReference type="GeneID" id="83057743"/>
<dbReference type="GO" id="GO:0003951">
    <property type="term" value="F:NAD+ kinase activity"/>
    <property type="evidence" value="ECO:0007669"/>
    <property type="project" value="UniProtKB-UniRule"/>
</dbReference>
<feature type="binding site" evidence="6">
    <location>
        <position position="174"/>
    </location>
    <ligand>
        <name>NAD(+)</name>
        <dbReference type="ChEBI" id="CHEBI:57540"/>
    </ligand>
</feature>
<feature type="binding site" evidence="6">
    <location>
        <begin position="185"/>
        <end position="190"/>
    </location>
    <ligand>
        <name>NAD(+)</name>
        <dbReference type="ChEBI" id="CHEBI:57540"/>
    </ligand>
</feature>
<sequence length="295" mass="32535">MEKITKKIGLLFNTQKPDAIEMAWRLWRWSKENGINFLLPPHEASAIALPGVADDVWRQEASFAVILGGDGTFLRAARYTFGVDVPLYGINLGRLGFLAIGNPDSAEKDIKAIIDGQYTLQLRRLLKGQVWRGGRLVHELHALNDLVISKGSLARVIDLEVKVGKEILSLFLADGLILSTPTGSTAYALSAGGPIVPPHVPCMIMAPICAHTLYARPVILSDTDNIIVIPKGDTRSLMLTQDGQLGYELLPGDELHVMLDNEIYVHTIQLNGRSYYDLLREKLRWGFNGIRDGGD</sequence>
<dbReference type="Gene3D" id="3.40.50.10330">
    <property type="entry name" value="Probable inorganic polyphosphate/atp-NAD kinase, domain 1"/>
    <property type="match status" value="1"/>
</dbReference>
<evidence type="ECO:0000256" key="3">
    <source>
        <dbReference type="ARBA" id="ARBA00022857"/>
    </source>
</evidence>
<evidence type="ECO:0000313" key="7">
    <source>
        <dbReference type="EMBL" id="ANZ44977.1"/>
    </source>
</evidence>
<dbReference type="EC" id="2.7.1.23" evidence="6"/>
<dbReference type="Pfam" id="PF01513">
    <property type="entry name" value="NAD_kinase"/>
    <property type="match status" value="1"/>
</dbReference>
<comment type="cofactor">
    <cofactor evidence="6">
        <name>a divalent metal cation</name>
        <dbReference type="ChEBI" id="CHEBI:60240"/>
    </cofactor>
</comment>
<dbReference type="KEGG" id="cpor:BED41_07745"/>
<dbReference type="Proteomes" id="UP000093044">
    <property type="component" value="Chromosome"/>
</dbReference>
<dbReference type="STRING" id="1197717.BED41_07745"/>
<evidence type="ECO:0000256" key="4">
    <source>
        <dbReference type="ARBA" id="ARBA00023027"/>
    </source>
</evidence>
<dbReference type="EMBL" id="CP016757">
    <property type="protein sequence ID" value="ANZ44977.1"/>
    <property type="molecule type" value="Genomic_DNA"/>
</dbReference>
<protein>
    <recommendedName>
        <fullName evidence="6">NAD kinase</fullName>
        <ecNumber evidence="6">2.7.1.23</ecNumber>
    </recommendedName>
    <alternativeName>
        <fullName evidence="6">ATP-dependent NAD kinase</fullName>
    </alternativeName>
</protein>
<dbReference type="InterPro" id="IPR017438">
    <property type="entry name" value="ATP-NAD_kinase_N"/>
</dbReference>
<comment type="subcellular location">
    <subcellularLocation>
        <location evidence="6">Cytoplasm</location>
    </subcellularLocation>
</comment>
<dbReference type="GO" id="GO:0005737">
    <property type="term" value="C:cytoplasm"/>
    <property type="evidence" value="ECO:0007669"/>
    <property type="project" value="UniProtKB-SubCell"/>
</dbReference>
<dbReference type="InterPro" id="IPR017437">
    <property type="entry name" value="ATP-NAD_kinase_PpnK-typ_C"/>
</dbReference>
<dbReference type="GO" id="GO:0005524">
    <property type="term" value="F:ATP binding"/>
    <property type="evidence" value="ECO:0007669"/>
    <property type="project" value="UniProtKB-KW"/>
</dbReference>
<evidence type="ECO:0000256" key="6">
    <source>
        <dbReference type="HAMAP-Rule" id="MF_00361"/>
    </source>
</evidence>
<dbReference type="GO" id="GO:0051287">
    <property type="term" value="F:NAD binding"/>
    <property type="evidence" value="ECO:0007669"/>
    <property type="project" value="UniProtKB-ARBA"/>
</dbReference>
<reference evidence="7" key="1">
    <citation type="submission" date="2016-08" db="EMBL/GenBank/DDBJ databases">
        <title>Complete genome of Cloacibacillus porcorum.</title>
        <authorList>
            <person name="Looft T."/>
            <person name="Bayles D.O."/>
            <person name="Alt D.P."/>
        </authorList>
    </citation>
    <scope>NUCLEOTIDE SEQUENCE [LARGE SCALE GENOMIC DNA]</scope>
    <source>
        <strain evidence="7">CL-84</strain>
    </source>
</reference>
<keyword evidence="2 6" id="KW-0418">Kinase</keyword>
<dbReference type="AlphaFoldDB" id="A0A1B2I4X1"/>
<accession>A0A1B2I4X1</accession>
<dbReference type="OrthoDB" id="9774737at2"/>
<comment type="catalytic activity">
    <reaction evidence="5 6">
        <text>NAD(+) + ATP = ADP + NADP(+) + H(+)</text>
        <dbReference type="Rhea" id="RHEA:18629"/>
        <dbReference type="ChEBI" id="CHEBI:15378"/>
        <dbReference type="ChEBI" id="CHEBI:30616"/>
        <dbReference type="ChEBI" id="CHEBI:57540"/>
        <dbReference type="ChEBI" id="CHEBI:58349"/>
        <dbReference type="ChEBI" id="CHEBI:456216"/>
        <dbReference type="EC" id="2.7.1.23"/>
    </reaction>
</comment>
<keyword evidence="6" id="KW-0963">Cytoplasm</keyword>
<comment type="function">
    <text evidence="6">Involved in the regulation of the intracellular balance of NAD and NADP, and is a key enzyme in the biosynthesis of NADP. Catalyzes specifically the phosphorylation on 2'-hydroxyl of the adenosine moiety of NAD to yield NADP.</text>
</comment>
<dbReference type="GO" id="GO:0019674">
    <property type="term" value="P:NAD+ metabolic process"/>
    <property type="evidence" value="ECO:0007669"/>
    <property type="project" value="InterPro"/>
</dbReference>
<feature type="binding site" evidence="6">
    <location>
        <position position="75"/>
    </location>
    <ligand>
        <name>NAD(+)</name>
        <dbReference type="ChEBI" id="CHEBI:57540"/>
    </ligand>
</feature>
<feature type="active site" description="Proton acceptor" evidence="6">
    <location>
        <position position="70"/>
    </location>
</feature>
<proteinExistence type="inferred from homology"/>
<keyword evidence="6" id="KW-0067">ATP-binding</keyword>
<dbReference type="Gene3D" id="2.60.200.30">
    <property type="entry name" value="Probable inorganic polyphosphate/atp-NAD kinase, domain 2"/>
    <property type="match status" value="1"/>
</dbReference>
<dbReference type="GO" id="GO:0006741">
    <property type="term" value="P:NADP+ biosynthetic process"/>
    <property type="evidence" value="ECO:0007669"/>
    <property type="project" value="UniProtKB-UniRule"/>
</dbReference>